<gene>
    <name evidence="1" type="ORF">JOF53_003604</name>
</gene>
<organism evidence="1 2">
    <name type="scientific">Crossiella equi</name>
    <dbReference type="NCBI Taxonomy" id="130796"/>
    <lineage>
        <taxon>Bacteria</taxon>
        <taxon>Bacillati</taxon>
        <taxon>Actinomycetota</taxon>
        <taxon>Actinomycetes</taxon>
        <taxon>Pseudonocardiales</taxon>
        <taxon>Pseudonocardiaceae</taxon>
        <taxon>Crossiella</taxon>
    </lineage>
</organism>
<proteinExistence type="predicted"/>
<evidence type="ECO:0000313" key="1">
    <source>
        <dbReference type="EMBL" id="MBP2474732.1"/>
    </source>
</evidence>
<dbReference type="RefSeq" id="WP_086788967.1">
    <property type="nucleotide sequence ID" value="NZ_JAGIOO010000001.1"/>
</dbReference>
<reference evidence="1 2" key="1">
    <citation type="submission" date="2021-03" db="EMBL/GenBank/DDBJ databases">
        <title>Sequencing the genomes of 1000 actinobacteria strains.</title>
        <authorList>
            <person name="Klenk H.-P."/>
        </authorList>
    </citation>
    <scope>NUCLEOTIDE SEQUENCE [LARGE SCALE GENOMIC DNA]</scope>
    <source>
        <strain evidence="1 2">DSM 44580</strain>
    </source>
</reference>
<evidence type="ECO:0008006" key="3">
    <source>
        <dbReference type="Google" id="ProtNLM"/>
    </source>
</evidence>
<name>A0ABS5AEK0_9PSEU</name>
<sequence length="524" mass="57379">MSLMNGWTGRTAYALQAALRMSNEAFAEHLGIGVRTVAAWRQKPDLRPKTEMQQLLDTALEQAPPAAQSRFATLSAEAPSPVPTEGVAADAELRLTSDPNMAAALDWLDHRAGWEPGAARREVAARLAGLDIRDLQDRGSRRGRVDQQHIAQALHDYYGRAADGYGRYGARLGPNTDAVTSVLTRPDWLDLDCPLTARHDRLRLAAVTPEVRLTMDQETTAPAAARLAEALALGIRMVDTPVYRLLDIAVGKHLVAGSVGVTSFVEYAATMDLLEGELVDALSTGVAPQPGSLPLRDHYLPDLASVLDVGNRICAGGALALTAIARPADAFRGDADYLLLVQERSGRVINAARRLAVIPKGIHEPLTDLRADAQLGATLRREMEEELFGREDIDSTVFDQRQADPMHPSLLSEPMRWLVAEPGRLRMECTGFGLNLVSGNFEFASLIVIDDEDFWTRYGGLIKANWESSKLRQYSSLDADLISELVADVAWSNEGLFAMLQGLRRLREIGGDRVDLPPVEWELR</sequence>
<comment type="caution">
    <text evidence="1">The sequence shown here is derived from an EMBL/GenBank/DDBJ whole genome shotgun (WGS) entry which is preliminary data.</text>
</comment>
<dbReference type="Proteomes" id="UP001519363">
    <property type="component" value="Unassembled WGS sequence"/>
</dbReference>
<keyword evidence="2" id="KW-1185">Reference proteome</keyword>
<accession>A0ABS5AEK0</accession>
<evidence type="ECO:0000313" key="2">
    <source>
        <dbReference type="Proteomes" id="UP001519363"/>
    </source>
</evidence>
<protein>
    <recommendedName>
        <fullName evidence="3">Transcriptional regulator</fullName>
    </recommendedName>
</protein>
<dbReference type="EMBL" id="JAGIOO010000001">
    <property type="protein sequence ID" value="MBP2474732.1"/>
    <property type="molecule type" value="Genomic_DNA"/>
</dbReference>